<name>A0A7S4BEV5_CHRCT</name>
<keyword evidence="3" id="KW-0479">Metal-binding</keyword>
<dbReference type="AlphaFoldDB" id="A0A7S4BEV5"/>
<dbReference type="SUPFAM" id="SSF56796">
    <property type="entry name" value="Dehydroquinate synthase-like"/>
    <property type="match status" value="1"/>
</dbReference>
<feature type="domain" description="3-dehydroquinate synthase C-terminal" evidence="7">
    <location>
        <begin position="418"/>
        <end position="566"/>
    </location>
</feature>
<evidence type="ECO:0000256" key="3">
    <source>
        <dbReference type="ARBA" id="ARBA00022723"/>
    </source>
</evidence>
<evidence type="ECO:0000256" key="4">
    <source>
        <dbReference type="ARBA" id="ARBA00023027"/>
    </source>
</evidence>
<feature type="compositionally biased region" description="Polar residues" evidence="5">
    <location>
        <begin position="176"/>
        <end position="185"/>
    </location>
</feature>
<feature type="region of interest" description="Disordered" evidence="5">
    <location>
        <begin position="163"/>
        <end position="185"/>
    </location>
</feature>
<dbReference type="Gene3D" id="3.40.50.1970">
    <property type="match status" value="1"/>
</dbReference>
<proteinExistence type="predicted"/>
<dbReference type="InterPro" id="IPR050071">
    <property type="entry name" value="Dehydroquinate_synthase"/>
</dbReference>
<comment type="cofactor">
    <cofactor evidence="2">
        <name>Co(2+)</name>
        <dbReference type="ChEBI" id="CHEBI:48828"/>
    </cofactor>
</comment>
<dbReference type="GO" id="GO:0046872">
    <property type="term" value="F:metal ion binding"/>
    <property type="evidence" value="ECO:0007669"/>
    <property type="project" value="UniProtKB-KW"/>
</dbReference>
<sequence length="673" mass="71448">MEETDMHNHGFGGVSPTSCTSEMLGLEQSQKLTDDAILFAVMGANDDMPQLPDCDVTAGALSAPVAAEVPFVAGRQHSLGLKAEDLLEVVNDAQVLGEVALSMMLDEPSAAVMPQPQVQENHQQSNLASFGHRPPTMQQTMAPPVVDQRALEALLPAQQHIPPAASHIGGAPQAPQGLSPSMSAAPSFTSVPASCSSVPQCGSNFSVQPLSTQGQPGHGDVYVKQLAAQPVRPASCDIMIRPGILREISFFGHTIVPKSCQGAVNFLITDSGCDLLFGDMVAKGFQTAGLKIRKLVLPAATSHDGHTSTEQVKNRHMISDLEDEILHQGASKASCIISLGGGAIGDVAGMLASTIYHGIALVHLTTTTMGALDAAIDTRNGINHAYGRDLIGTHWPATAVVIDPTTFSSLSQRHVLNGLAMALKRGFCQSREHLEMITRPVIDKGAALLRDQTYLEMVCKASIEIKLPTLSHYVQTDYNDMCQYYGHAVGNAIEHLSYAQNQTPVLHGEALAIGMCISAEISLLMGLCSDETVESHYFHLHAVGLPTFVPPGLSARDVVGTMTRDRFRTSKPVMGLCAAVGRLARNGDSFAWEVEEHVLATALERNLARSDVANLVGQAPAVFEQSVRAGHDDAAQRACKAARISAPPAACTHPFAVQQPLPGSMQHYSSGAF</sequence>
<dbReference type="Pfam" id="PF24621">
    <property type="entry name" value="DHQS_C"/>
    <property type="match status" value="1"/>
</dbReference>
<evidence type="ECO:0000256" key="2">
    <source>
        <dbReference type="ARBA" id="ARBA00001941"/>
    </source>
</evidence>
<evidence type="ECO:0000313" key="8">
    <source>
        <dbReference type="EMBL" id="CAE0762576.1"/>
    </source>
</evidence>
<keyword evidence="4" id="KW-0520">NAD</keyword>
<evidence type="ECO:0000256" key="1">
    <source>
        <dbReference type="ARBA" id="ARBA00001911"/>
    </source>
</evidence>
<gene>
    <name evidence="8" type="ORF">PCAR00345_LOCUS15188</name>
</gene>
<feature type="domain" description="3-dehydroquinate synthase N-terminal" evidence="6">
    <location>
        <begin position="308"/>
        <end position="415"/>
    </location>
</feature>
<dbReference type="InterPro" id="IPR056179">
    <property type="entry name" value="DHQS_C"/>
</dbReference>
<dbReference type="EMBL" id="HBIZ01024021">
    <property type="protein sequence ID" value="CAE0762576.1"/>
    <property type="molecule type" value="Transcribed_RNA"/>
</dbReference>
<reference evidence="8" key="1">
    <citation type="submission" date="2021-01" db="EMBL/GenBank/DDBJ databases">
        <authorList>
            <person name="Corre E."/>
            <person name="Pelletier E."/>
            <person name="Niang G."/>
            <person name="Scheremetjew M."/>
            <person name="Finn R."/>
            <person name="Kale V."/>
            <person name="Holt S."/>
            <person name="Cochrane G."/>
            <person name="Meng A."/>
            <person name="Brown T."/>
            <person name="Cohen L."/>
        </authorList>
    </citation>
    <scope>NUCLEOTIDE SEQUENCE</scope>
    <source>
        <strain evidence="8">CCMP645</strain>
    </source>
</reference>
<dbReference type="InterPro" id="IPR030960">
    <property type="entry name" value="DHQS/DOIS_N"/>
</dbReference>
<dbReference type="PANTHER" id="PTHR43622">
    <property type="entry name" value="3-DEHYDROQUINATE SYNTHASE"/>
    <property type="match status" value="1"/>
</dbReference>
<evidence type="ECO:0000259" key="7">
    <source>
        <dbReference type="Pfam" id="PF24621"/>
    </source>
</evidence>
<protein>
    <recommendedName>
        <fullName evidence="9">3-dehydroquinate synthase domain-containing protein</fullName>
    </recommendedName>
</protein>
<dbReference type="PANTHER" id="PTHR43622:SF1">
    <property type="entry name" value="3-DEHYDROQUINATE SYNTHASE"/>
    <property type="match status" value="1"/>
</dbReference>
<dbReference type="Pfam" id="PF01761">
    <property type="entry name" value="DHQ_synthase"/>
    <property type="match status" value="1"/>
</dbReference>
<organism evidence="8">
    <name type="scientific">Chrysotila carterae</name>
    <name type="common">Marine alga</name>
    <name type="synonym">Syracosphaera carterae</name>
    <dbReference type="NCBI Taxonomy" id="13221"/>
    <lineage>
        <taxon>Eukaryota</taxon>
        <taxon>Haptista</taxon>
        <taxon>Haptophyta</taxon>
        <taxon>Prymnesiophyceae</taxon>
        <taxon>Isochrysidales</taxon>
        <taxon>Isochrysidaceae</taxon>
        <taxon>Chrysotila</taxon>
    </lineage>
</organism>
<evidence type="ECO:0000259" key="6">
    <source>
        <dbReference type="Pfam" id="PF01761"/>
    </source>
</evidence>
<evidence type="ECO:0008006" key="9">
    <source>
        <dbReference type="Google" id="ProtNLM"/>
    </source>
</evidence>
<dbReference type="GO" id="GO:0003856">
    <property type="term" value="F:3-dehydroquinate synthase activity"/>
    <property type="evidence" value="ECO:0007669"/>
    <property type="project" value="TreeGrafter"/>
</dbReference>
<accession>A0A7S4BEV5</accession>
<dbReference type="Gene3D" id="1.20.1090.10">
    <property type="entry name" value="Dehydroquinate synthase-like - alpha domain"/>
    <property type="match status" value="1"/>
</dbReference>
<comment type="cofactor">
    <cofactor evidence="1">
        <name>NAD(+)</name>
        <dbReference type="ChEBI" id="CHEBI:57540"/>
    </cofactor>
</comment>
<evidence type="ECO:0000256" key="5">
    <source>
        <dbReference type="SAM" id="MobiDB-lite"/>
    </source>
</evidence>